<comment type="caution">
    <text evidence="1">The sequence shown here is derived from an EMBL/GenBank/DDBJ whole genome shotgun (WGS) entry which is preliminary data.</text>
</comment>
<accession>A0AAE1D1Y2</accession>
<gene>
    <name evidence="1" type="ORF">RRG08_062103</name>
</gene>
<name>A0AAE1D1Y2_9GAST</name>
<dbReference type="Proteomes" id="UP001283361">
    <property type="component" value="Unassembled WGS sequence"/>
</dbReference>
<dbReference type="AlphaFoldDB" id="A0AAE1D1Y2"/>
<sequence length="76" mass="8611">MMIYAQWIVTAVTMEKNIKFHAANTVLETTQRATMSMVIIIWDVIRATKVHNVFKNVVLAIMGRAVQKSAAYTVLE</sequence>
<proteinExistence type="predicted"/>
<keyword evidence="2" id="KW-1185">Reference proteome</keyword>
<evidence type="ECO:0000313" key="1">
    <source>
        <dbReference type="EMBL" id="KAK3751493.1"/>
    </source>
</evidence>
<organism evidence="1 2">
    <name type="scientific">Elysia crispata</name>
    <name type="common">lettuce slug</name>
    <dbReference type="NCBI Taxonomy" id="231223"/>
    <lineage>
        <taxon>Eukaryota</taxon>
        <taxon>Metazoa</taxon>
        <taxon>Spiralia</taxon>
        <taxon>Lophotrochozoa</taxon>
        <taxon>Mollusca</taxon>
        <taxon>Gastropoda</taxon>
        <taxon>Heterobranchia</taxon>
        <taxon>Euthyneura</taxon>
        <taxon>Panpulmonata</taxon>
        <taxon>Sacoglossa</taxon>
        <taxon>Placobranchoidea</taxon>
        <taxon>Plakobranchidae</taxon>
        <taxon>Elysia</taxon>
    </lineage>
</organism>
<protein>
    <submittedName>
        <fullName evidence="1">Uncharacterized protein</fullName>
    </submittedName>
</protein>
<evidence type="ECO:0000313" key="2">
    <source>
        <dbReference type="Proteomes" id="UP001283361"/>
    </source>
</evidence>
<dbReference type="EMBL" id="JAWDGP010005817">
    <property type="protein sequence ID" value="KAK3751493.1"/>
    <property type="molecule type" value="Genomic_DNA"/>
</dbReference>
<reference evidence="1" key="1">
    <citation type="journal article" date="2023" name="G3 (Bethesda)">
        <title>A reference genome for the long-term kleptoplast-retaining sea slug Elysia crispata morphotype clarki.</title>
        <authorList>
            <person name="Eastman K.E."/>
            <person name="Pendleton A.L."/>
            <person name="Shaikh M.A."/>
            <person name="Suttiyut T."/>
            <person name="Ogas R."/>
            <person name="Tomko P."/>
            <person name="Gavelis G."/>
            <person name="Widhalm J.R."/>
            <person name="Wisecaver J.H."/>
        </authorList>
    </citation>
    <scope>NUCLEOTIDE SEQUENCE</scope>
    <source>
        <strain evidence="1">ECLA1</strain>
    </source>
</reference>